<gene>
    <name evidence="9" type="ORF">D8674_008773</name>
</gene>
<evidence type="ECO:0000256" key="7">
    <source>
        <dbReference type="PROSITE-ProRule" id="PRU10141"/>
    </source>
</evidence>
<evidence type="ECO:0000313" key="10">
    <source>
        <dbReference type="Proteomes" id="UP000327157"/>
    </source>
</evidence>
<reference evidence="9 10" key="1">
    <citation type="submission" date="2019-09" db="EMBL/GenBank/DDBJ databases">
        <authorList>
            <person name="Ou C."/>
        </authorList>
    </citation>
    <scope>NUCLEOTIDE SEQUENCE [LARGE SCALE GENOMIC DNA]</scope>
    <source>
        <strain evidence="9">S2</strain>
        <tissue evidence="9">Leaf</tissue>
    </source>
</reference>
<dbReference type="GO" id="GO:0004672">
    <property type="term" value="F:protein kinase activity"/>
    <property type="evidence" value="ECO:0007669"/>
    <property type="project" value="InterPro"/>
</dbReference>
<keyword evidence="9" id="KW-0418">Kinase</keyword>
<evidence type="ECO:0000256" key="4">
    <source>
        <dbReference type="ARBA" id="ARBA00022737"/>
    </source>
</evidence>
<dbReference type="InterPro" id="IPR017441">
    <property type="entry name" value="Protein_kinase_ATP_BS"/>
</dbReference>
<keyword evidence="3" id="KW-0812">Transmembrane</keyword>
<comment type="caution">
    <text evidence="9">The sequence shown here is derived from an EMBL/GenBank/DDBJ whole genome shotgun (WGS) entry which is preliminary data.</text>
</comment>
<dbReference type="Pfam" id="PF07714">
    <property type="entry name" value="PK_Tyr_Ser-Thr"/>
    <property type="match status" value="1"/>
</dbReference>
<keyword evidence="2" id="KW-0433">Leucine-rich repeat</keyword>
<proteinExistence type="predicted"/>
<dbReference type="PROSITE" id="PS00107">
    <property type="entry name" value="PROTEIN_KINASE_ATP"/>
    <property type="match status" value="1"/>
</dbReference>
<keyword evidence="5" id="KW-1133">Transmembrane helix</keyword>
<dbReference type="PANTHER" id="PTHR27008:SF596">
    <property type="entry name" value="OS02G0215500 PROTEIN"/>
    <property type="match status" value="1"/>
</dbReference>
<sequence>MLSFAVDHTCTYFRVDRMLIDMLHSCISYATLLRATDGLSEANLIGAGCFGVVYKGVLDVDDTAPLVAAVKVFNLLRHGAAKCFISGCEALRNIKHRNLVKIITACSSVDSLGNDFKAFVYEYMEKASLEKWLHPPTDIEEAREAPKSLNLLQTLSIAIDVACALD</sequence>
<keyword evidence="9" id="KW-0675">Receptor</keyword>
<dbReference type="InterPro" id="IPR000719">
    <property type="entry name" value="Prot_kinase_dom"/>
</dbReference>
<evidence type="ECO:0000256" key="6">
    <source>
        <dbReference type="ARBA" id="ARBA00023136"/>
    </source>
</evidence>
<keyword evidence="4" id="KW-0677">Repeat</keyword>
<dbReference type="AlphaFoldDB" id="A0A5N5I6N3"/>
<evidence type="ECO:0000256" key="5">
    <source>
        <dbReference type="ARBA" id="ARBA00022989"/>
    </source>
</evidence>
<dbReference type="FunFam" id="3.30.200.20:FF:000432">
    <property type="entry name" value="LRR receptor-like serine/threonine-protein kinase EFR"/>
    <property type="match status" value="1"/>
</dbReference>
<keyword evidence="7" id="KW-0547">Nucleotide-binding</keyword>
<dbReference type="InterPro" id="IPR051809">
    <property type="entry name" value="Plant_receptor-like_S/T_kinase"/>
</dbReference>
<dbReference type="Proteomes" id="UP000327157">
    <property type="component" value="Chromosome 12"/>
</dbReference>
<feature type="binding site" evidence="7">
    <location>
        <position position="71"/>
    </location>
    <ligand>
        <name>ATP</name>
        <dbReference type="ChEBI" id="CHEBI:30616"/>
    </ligand>
</feature>
<protein>
    <submittedName>
        <fullName evidence="9">LRR receptor-like serine/threonine-protein kinase</fullName>
    </submittedName>
</protein>
<evidence type="ECO:0000313" key="9">
    <source>
        <dbReference type="EMBL" id="KAB2631254.1"/>
    </source>
</evidence>
<dbReference type="EMBL" id="SMOL01000143">
    <property type="protein sequence ID" value="KAB2631254.1"/>
    <property type="molecule type" value="Genomic_DNA"/>
</dbReference>
<name>A0A5N5I6N3_9ROSA</name>
<keyword evidence="6" id="KW-0472">Membrane</keyword>
<dbReference type="InterPro" id="IPR001245">
    <property type="entry name" value="Ser-Thr/Tyr_kinase_cat_dom"/>
</dbReference>
<keyword evidence="9" id="KW-0808">Transferase</keyword>
<dbReference type="PROSITE" id="PS50011">
    <property type="entry name" value="PROTEIN_KINASE_DOM"/>
    <property type="match status" value="1"/>
</dbReference>
<dbReference type="OrthoDB" id="1160503at2759"/>
<dbReference type="GO" id="GO:0005524">
    <property type="term" value="F:ATP binding"/>
    <property type="evidence" value="ECO:0007669"/>
    <property type="project" value="UniProtKB-UniRule"/>
</dbReference>
<dbReference type="InterPro" id="IPR011009">
    <property type="entry name" value="Kinase-like_dom_sf"/>
</dbReference>
<organism evidence="9 10">
    <name type="scientific">Pyrus ussuriensis x Pyrus communis</name>
    <dbReference type="NCBI Taxonomy" id="2448454"/>
    <lineage>
        <taxon>Eukaryota</taxon>
        <taxon>Viridiplantae</taxon>
        <taxon>Streptophyta</taxon>
        <taxon>Embryophyta</taxon>
        <taxon>Tracheophyta</taxon>
        <taxon>Spermatophyta</taxon>
        <taxon>Magnoliopsida</taxon>
        <taxon>eudicotyledons</taxon>
        <taxon>Gunneridae</taxon>
        <taxon>Pentapetalae</taxon>
        <taxon>rosids</taxon>
        <taxon>fabids</taxon>
        <taxon>Rosales</taxon>
        <taxon>Rosaceae</taxon>
        <taxon>Amygdaloideae</taxon>
        <taxon>Maleae</taxon>
        <taxon>Pyrus</taxon>
    </lineage>
</organism>
<reference evidence="9 10" key="3">
    <citation type="submission" date="2019-11" db="EMBL/GenBank/DDBJ databases">
        <title>A de novo genome assembly of a pear dwarfing rootstock.</title>
        <authorList>
            <person name="Wang F."/>
            <person name="Wang J."/>
            <person name="Li S."/>
            <person name="Zhang Y."/>
            <person name="Fang M."/>
            <person name="Ma L."/>
            <person name="Zhao Y."/>
            <person name="Jiang S."/>
        </authorList>
    </citation>
    <scope>NUCLEOTIDE SEQUENCE [LARGE SCALE GENOMIC DNA]</scope>
    <source>
        <strain evidence="9">S2</strain>
        <tissue evidence="9">Leaf</tissue>
    </source>
</reference>
<feature type="domain" description="Protein kinase" evidence="8">
    <location>
        <begin position="39"/>
        <end position="166"/>
    </location>
</feature>
<comment type="subcellular location">
    <subcellularLocation>
        <location evidence="1">Membrane</location>
    </subcellularLocation>
</comment>
<evidence type="ECO:0000256" key="3">
    <source>
        <dbReference type="ARBA" id="ARBA00022692"/>
    </source>
</evidence>
<dbReference type="SUPFAM" id="SSF56112">
    <property type="entry name" value="Protein kinase-like (PK-like)"/>
    <property type="match status" value="1"/>
</dbReference>
<accession>A0A5N5I6N3</accession>
<evidence type="ECO:0000256" key="2">
    <source>
        <dbReference type="ARBA" id="ARBA00022614"/>
    </source>
</evidence>
<dbReference type="Gene3D" id="1.10.510.10">
    <property type="entry name" value="Transferase(Phosphotransferase) domain 1"/>
    <property type="match status" value="1"/>
</dbReference>
<evidence type="ECO:0000259" key="8">
    <source>
        <dbReference type="PROSITE" id="PS50011"/>
    </source>
</evidence>
<keyword evidence="10" id="KW-1185">Reference proteome</keyword>
<evidence type="ECO:0000256" key="1">
    <source>
        <dbReference type="ARBA" id="ARBA00004370"/>
    </source>
</evidence>
<reference evidence="10" key="2">
    <citation type="submission" date="2019-10" db="EMBL/GenBank/DDBJ databases">
        <title>A de novo genome assembly of a pear dwarfing rootstock.</title>
        <authorList>
            <person name="Wang F."/>
            <person name="Wang J."/>
            <person name="Li S."/>
            <person name="Zhang Y."/>
            <person name="Fang M."/>
            <person name="Ma L."/>
            <person name="Zhao Y."/>
            <person name="Jiang S."/>
        </authorList>
    </citation>
    <scope>NUCLEOTIDE SEQUENCE [LARGE SCALE GENOMIC DNA]</scope>
</reference>
<dbReference type="PANTHER" id="PTHR27008">
    <property type="entry name" value="OS04G0122200 PROTEIN"/>
    <property type="match status" value="1"/>
</dbReference>
<keyword evidence="7" id="KW-0067">ATP-binding</keyword>
<dbReference type="GO" id="GO:0016020">
    <property type="term" value="C:membrane"/>
    <property type="evidence" value="ECO:0007669"/>
    <property type="project" value="UniProtKB-SubCell"/>
</dbReference>